<feature type="signal peptide" evidence="2">
    <location>
        <begin position="1"/>
        <end position="22"/>
    </location>
</feature>
<dbReference type="STRING" id="542762.A0A4S4ED42"/>
<sequence length="242" mass="26069">MASDIRCFYLILFAFLTAFASSSFISDDDFESRGSTGRTLLQAKGACSVNFEQQNYTIITSQCKGPNYQATPCCNALKQFACPFADQINDEKSDCATTMFSYINIYGKYPPALFASLCREGKDGLNCSAAETEAAKNAIAKSGVPPKCTQSLMLMLTAGFLMSLFVEREDLAAKSLEPRSRGGGDDDYGGGGDDDYGSGGDNGWQRRVEEDGGEEITVAEAAATEAAARIPDFFMLFRIGGF</sequence>
<dbReference type="InterPro" id="IPR058888">
    <property type="entry name" value="LLG1-like"/>
</dbReference>
<keyword evidence="2" id="KW-0732">Signal</keyword>
<evidence type="ECO:0000313" key="5">
    <source>
        <dbReference type="Proteomes" id="UP000306102"/>
    </source>
</evidence>
<gene>
    <name evidence="4" type="ORF">TEA_007385</name>
</gene>
<comment type="caution">
    <text evidence="4">The sequence shown here is derived from an EMBL/GenBank/DDBJ whole genome shotgun (WGS) entry which is preliminary data.</text>
</comment>
<dbReference type="InterPro" id="IPR039307">
    <property type="entry name" value="LORELEI-like"/>
</dbReference>
<dbReference type="EMBL" id="SDRB02005770">
    <property type="protein sequence ID" value="THG13646.1"/>
    <property type="molecule type" value="Genomic_DNA"/>
</dbReference>
<evidence type="ECO:0000259" key="3">
    <source>
        <dbReference type="Pfam" id="PF26578"/>
    </source>
</evidence>
<feature type="compositionally biased region" description="Acidic residues" evidence="1">
    <location>
        <begin position="185"/>
        <end position="196"/>
    </location>
</feature>
<accession>A0A4S4ED42</accession>
<evidence type="ECO:0000256" key="2">
    <source>
        <dbReference type="SAM" id="SignalP"/>
    </source>
</evidence>
<proteinExistence type="predicted"/>
<dbReference type="AlphaFoldDB" id="A0A4S4ED42"/>
<evidence type="ECO:0000313" key="4">
    <source>
        <dbReference type="EMBL" id="THG13646.1"/>
    </source>
</evidence>
<evidence type="ECO:0000256" key="1">
    <source>
        <dbReference type="SAM" id="MobiDB-lite"/>
    </source>
</evidence>
<dbReference type="PANTHER" id="PTHR31533">
    <property type="entry name" value="GPI-ANCHORED PROTEIN LLG1-RELATED-RELATED"/>
    <property type="match status" value="1"/>
</dbReference>
<keyword evidence="5" id="KW-1185">Reference proteome</keyword>
<reference evidence="4 5" key="1">
    <citation type="journal article" date="2018" name="Proc. Natl. Acad. Sci. U.S.A.">
        <title>Draft genome sequence of Camellia sinensis var. sinensis provides insights into the evolution of the tea genome and tea quality.</title>
        <authorList>
            <person name="Wei C."/>
            <person name="Yang H."/>
            <person name="Wang S."/>
            <person name="Zhao J."/>
            <person name="Liu C."/>
            <person name="Gao L."/>
            <person name="Xia E."/>
            <person name="Lu Y."/>
            <person name="Tai Y."/>
            <person name="She G."/>
            <person name="Sun J."/>
            <person name="Cao H."/>
            <person name="Tong W."/>
            <person name="Gao Q."/>
            <person name="Li Y."/>
            <person name="Deng W."/>
            <person name="Jiang X."/>
            <person name="Wang W."/>
            <person name="Chen Q."/>
            <person name="Zhang S."/>
            <person name="Li H."/>
            <person name="Wu J."/>
            <person name="Wang P."/>
            <person name="Li P."/>
            <person name="Shi C."/>
            <person name="Zheng F."/>
            <person name="Jian J."/>
            <person name="Huang B."/>
            <person name="Shan D."/>
            <person name="Shi M."/>
            <person name="Fang C."/>
            <person name="Yue Y."/>
            <person name="Li F."/>
            <person name="Li D."/>
            <person name="Wei S."/>
            <person name="Han B."/>
            <person name="Jiang C."/>
            <person name="Yin Y."/>
            <person name="Xia T."/>
            <person name="Zhang Z."/>
            <person name="Bennetzen J.L."/>
            <person name="Zhao S."/>
            <person name="Wan X."/>
        </authorList>
    </citation>
    <scope>NUCLEOTIDE SEQUENCE [LARGE SCALE GENOMIC DNA]</scope>
    <source>
        <strain evidence="5">cv. Shuchazao</strain>
        <tissue evidence="4">Leaf</tissue>
    </source>
</reference>
<organism evidence="4 5">
    <name type="scientific">Camellia sinensis var. sinensis</name>
    <name type="common">China tea</name>
    <dbReference type="NCBI Taxonomy" id="542762"/>
    <lineage>
        <taxon>Eukaryota</taxon>
        <taxon>Viridiplantae</taxon>
        <taxon>Streptophyta</taxon>
        <taxon>Embryophyta</taxon>
        <taxon>Tracheophyta</taxon>
        <taxon>Spermatophyta</taxon>
        <taxon>Magnoliopsida</taxon>
        <taxon>eudicotyledons</taxon>
        <taxon>Gunneridae</taxon>
        <taxon>Pentapetalae</taxon>
        <taxon>asterids</taxon>
        <taxon>Ericales</taxon>
        <taxon>Theaceae</taxon>
        <taxon>Camellia</taxon>
    </lineage>
</organism>
<dbReference type="PANTHER" id="PTHR31533:SF35">
    <property type="entry name" value="GPI-ANCHORED PROTEIN LLG2-RELATED"/>
    <property type="match status" value="1"/>
</dbReference>
<protein>
    <recommendedName>
        <fullName evidence="3">GPI-anchored protein LLG1-like domain-containing protein</fullName>
    </recommendedName>
</protein>
<feature type="chain" id="PRO_5021018778" description="GPI-anchored protein LLG1-like domain-containing protein" evidence="2">
    <location>
        <begin position="23"/>
        <end position="242"/>
    </location>
</feature>
<dbReference type="Proteomes" id="UP000306102">
    <property type="component" value="Unassembled WGS sequence"/>
</dbReference>
<feature type="domain" description="GPI-anchored protein LLG1-like" evidence="3">
    <location>
        <begin position="49"/>
        <end position="126"/>
    </location>
</feature>
<dbReference type="Pfam" id="PF26578">
    <property type="entry name" value="LLG1"/>
    <property type="match status" value="1"/>
</dbReference>
<feature type="region of interest" description="Disordered" evidence="1">
    <location>
        <begin position="176"/>
        <end position="214"/>
    </location>
</feature>
<name>A0A4S4ED42_CAMSN</name>